<keyword evidence="3 6" id="KW-0175">Coiled coil</keyword>
<dbReference type="InterPro" id="IPR031139">
    <property type="entry name" value="RPGRIP1_fam"/>
</dbReference>
<dbReference type="Pfam" id="PF11618">
    <property type="entry name" value="C2-C2_1"/>
    <property type="match status" value="1"/>
</dbReference>
<dbReference type="InterPro" id="IPR021656">
    <property type="entry name" value="C2-C2_1"/>
</dbReference>
<dbReference type="GO" id="GO:0005856">
    <property type="term" value="C:cytoskeleton"/>
    <property type="evidence" value="ECO:0007669"/>
    <property type="project" value="UniProtKB-ARBA"/>
</dbReference>
<sequence length="698" mass="79784">MSTFADETAADLPVKDMVLNLSHFVTGTPQDTSVGQNARARQDIARVSREELEDRYLRLHDDNLLLKQNNNTQEDKIKRLATKLVKLVKDRRRLERLATGEAVGNGARPGGRVRDLEMEEMMEELHEKVRGLQAENERLKQRLLVAKQQVQVQSRRPSPYRQVQSRVDTGRRRAREDSPSPSLLEEARAEIRNLENVTESLRGQLEELERDSDLLRDQLRRKETEHREALLQLQQHHTDGHRSTVHSNSAMIRLQKQLAERAAALTLLEGRFLQLQESLKAMKASHQALLDKVEELTGQLKGERLKSLGLENQLHNSNFSQIRTEEFQVRIGDLEKERDLLKENCDKLVNRSRNTNQKLTEDNKRLQIRFLEQKQQLEKLNERLAFYTTESDSGAGELSEALMLIRARKARQSGDLSFLERVEEERPTDTQSSVWELRAAHAETIQELEKTRGLLLIQSKINNNYQGELDALTRKMERDKTEYEVKLQHLAKLLDSRAAKVQKLQVQLKDAAYGTKHHVFRPDGEDEAGRLAGETEVRLERGENVLELHLGRAALSPSAPGSLFCTYGFYDAELHATPVVVADSGGGPDFDFTSRYVVRMDDRFMEYLHAGSLSVELHRAEGLGFRTLAAGQLGLRQLLEGDGEASGTLQLVGEQDIRTTTFPERMGSNTVGGLYRQWTLFHERLRVSRFCSPFCWIL</sequence>
<dbReference type="EMBL" id="JANIIK010000110">
    <property type="protein sequence ID" value="KAJ3596350.1"/>
    <property type="molecule type" value="Genomic_DNA"/>
</dbReference>
<evidence type="ECO:0000256" key="1">
    <source>
        <dbReference type="ARBA" id="ARBA00004138"/>
    </source>
</evidence>
<gene>
    <name evidence="9" type="ORF">NHX12_002758</name>
</gene>
<dbReference type="SUPFAM" id="SSF49562">
    <property type="entry name" value="C2 domain (Calcium/lipid-binding domain, CaLB)"/>
    <property type="match status" value="1"/>
</dbReference>
<evidence type="ECO:0000256" key="7">
    <source>
        <dbReference type="SAM" id="MobiDB-lite"/>
    </source>
</evidence>
<evidence type="ECO:0000256" key="2">
    <source>
        <dbReference type="ARBA" id="ARBA00006042"/>
    </source>
</evidence>
<dbReference type="Gene3D" id="2.60.40.150">
    <property type="entry name" value="C2 domain"/>
    <property type="match status" value="1"/>
</dbReference>
<keyword evidence="10" id="KW-1185">Reference proteome</keyword>
<dbReference type="PANTHER" id="PTHR14240">
    <property type="entry name" value="RETINITIS PIGMENTOSA GTPASE REGULATOR-INTERACTING PROTEIN"/>
    <property type="match status" value="1"/>
</dbReference>
<evidence type="ECO:0000259" key="8">
    <source>
        <dbReference type="Pfam" id="PF11618"/>
    </source>
</evidence>
<protein>
    <recommendedName>
        <fullName evidence="8">RPGR-interacting protein 1 first C2 domain-containing protein</fullName>
    </recommendedName>
</protein>
<keyword evidence="4" id="KW-0969">Cilium</keyword>
<keyword evidence="5" id="KW-0966">Cell projection</keyword>
<organism evidence="9 10">
    <name type="scientific">Muraenolepis orangiensis</name>
    <name type="common">Patagonian moray cod</name>
    <dbReference type="NCBI Taxonomy" id="630683"/>
    <lineage>
        <taxon>Eukaryota</taxon>
        <taxon>Metazoa</taxon>
        <taxon>Chordata</taxon>
        <taxon>Craniata</taxon>
        <taxon>Vertebrata</taxon>
        <taxon>Euteleostomi</taxon>
        <taxon>Actinopterygii</taxon>
        <taxon>Neopterygii</taxon>
        <taxon>Teleostei</taxon>
        <taxon>Neoteleostei</taxon>
        <taxon>Acanthomorphata</taxon>
        <taxon>Zeiogadaria</taxon>
        <taxon>Gadariae</taxon>
        <taxon>Gadiformes</taxon>
        <taxon>Muraenolepidoidei</taxon>
        <taxon>Muraenolepididae</taxon>
        <taxon>Muraenolepis</taxon>
    </lineage>
</organism>
<dbReference type="AlphaFoldDB" id="A0A9Q0IFI2"/>
<evidence type="ECO:0000256" key="4">
    <source>
        <dbReference type="ARBA" id="ARBA00023069"/>
    </source>
</evidence>
<evidence type="ECO:0000313" key="9">
    <source>
        <dbReference type="EMBL" id="KAJ3596350.1"/>
    </source>
</evidence>
<dbReference type="OrthoDB" id="2133912at2759"/>
<dbReference type="GO" id="GO:0032391">
    <property type="term" value="C:photoreceptor connecting cilium"/>
    <property type="evidence" value="ECO:0007669"/>
    <property type="project" value="TreeGrafter"/>
</dbReference>
<dbReference type="GO" id="GO:0046548">
    <property type="term" value="P:retinal rod cell development"/>
    <property type="evidence" value="ECO:0007669"/>
    <property type="project" value="TreeGrafter"/>
</dbReference>
<feature type="region of interest" description="Disordered" evidence="7">
    <location>
        <begin position="150"/>
        <end position="182"/>
    </location>
</feature>
<evidence type="ECO:0000313" key="10">
    <source>
        <dbReference type="Proteomes" id="UP001148018"/>
    </source>
</evidence>
<feature type="domain" description="RPGR-interacting protein 1 first C2" evidence="8">
    <location>
        <begin position="537"/>
        <end position="655"/>
    </location>
</feature>
<comment type="similarity">
    <text evidence="2">Belongs to the RPGRIP1 family.</text>
</comment>
<dbReference type="PANTHER" id="PTHR14240:SF1">
    <property type="entry name" value="PROTEIN FANTOM-RELATED"/>
    <property type="match status" value="1"/>
</dbReference>
<feature type="coiled-coil region" evidence="6">
    <location>
        <begin position="184"/>
        <end position="236"/>
    </location>
</feature>
<evidence type="ECO:0000256" key="3">
    <source>
        <dbReference type="ARBA" id="ARBA00023054"/>
    </source>
</evidence>
<dbReference type="GO" id="GO:1905515">
    <property type="term" value="P:non-motile cilium assembly"/>
    <property type="evidence" value="ECO:0007669"/>
    <property type="project" value="TreeGrafter"/>
</dbReference>
<feature type="compositionally biased region" description="Basic and acidic residues" evidence="7">
    <location>
        <begin position="168"/>
        <end position="178"/>
    </location>
</feature>
<feature type="coiled-coil region" evidence="6">
    <location>
        <begin position="324"/>
        <end position="390"/>
    </location>
</feature>
<accession>A0A9Q0IFI2</accession>
<evidence type="ECO:0000256" key="5">
    <source>
        <dbReference type="ARBA" id="ARBA00023273"/>
    </source>
</evidence>
<reference evidence="9" key="1">
    <citation type="submission" date="2022-07" db="EMBL/GenBank/DDBJ databases">
        <title>Chromosome-level genome of Muraenolepis orangiensis.</title>
        <authorList>
            <person name="Kim J."/>
        </authorList>
    </citation>
    <scope>NUCLEOTIDE SEQUENCE</scope>
    <source>
        <strain evidence="9">KU_S4_2022</strain>
        <tissue evidence="9">Muscle</tissue>
    </source>
</reference>
<comment type="subcellular location">
    <subcellularLocation>
        <location evidence="1">Cell projection</location>
        <location evidence="1">Cilium</location>
    </subcellularLocation>
</comment>
<evidence type="ECO:0000256" key="6">
    <source>
        <dbReference type="SAM" id="Coils"/>
    </source>
</evidence>
<dbReference type="Proteomes" id="UP001148018">
    <property type="component" value="Unassembled WGS sequence"/>
</dbReference>
<dbReference type="InterPro" id="IPR035892">
    <property type="entry name" value="C2_domain_sf"/>
</dbReference>
<comment type="caution">
    <text evidence="9">The sequence shown here is derived from an EMBL/GenBank/DDBJ whole genome shotgun (WGS) entry which is preliminary data.</text>
</comment>
<feature type="compositionally biased region" description="Polar residues" evidence="7">
    <location>
        <begin position="150"/>
        <end position="167"/>
    </location>
</feature>
<proteinExistence type="inferred from homology"/>
<name>A0A9Q0IFI2_9TELE</name>